<comment type="caution">
    <text evidence="3">The sequence shown here is derived from an EMBL/GenBank/DDBJ whole genome shotgun (WGS) entry which is preliminary data.</text>
</comment>
<keyword evidence="5" id="KW-1185">Reference proteome</keyword>
<dbReference type="Proteomes" id="UP000540490">
    <property type="component" value="Unassembled WGS sequence"/>
</dbReference>
<dbReference type="CDD" id="cd00093">
    <property type="entry name" value="HTH_XRE"/>
    <property type="match status" value="1"/>
</dbReference>
<dbReference type="GO" id="GO:0003677">
    <property type="term" value="F:DNA binding"/>
    <property type="evidence" value="ECO:0007669"/>
    <property type="project" value="InterPro"/>
</dbReference>
<evidence type="ECO:0000313" key="5">
    <source>
        <dbReference type="Proteomes" id="UP000540490"/>
    </source>
</evidence>
<organism evidence="3 6">
    <name type="scientific">Gluconacetobacter dulcium</name>
    <dbReference type="NCBI Taxonomy" id="2729096"/>
    <lineage>
        <taxon>Bacteria</taxon>
        <taxon>Pseudomonadati</taxon>
        <taxon>Pseudomonadota</taxon>
        <taxon>Alphaproteobacteria</taxon>
        <taxon>Acetobacterales</taxon>
        <taxon>Acetobacteraceae</taxon>
        <taxon>Gluconacetobacter</taxon>
    </lineage>
</organism>
<feature type="compositionally biased region" description="Low complexity" evidence="1">
    <location>
        <begin position="69"/>
        <end position="80"/>
    </location>
</feature>
<evidence type="ECO:0000313" key="6">
    <source>
        <dbReference type="Proteomes" id="UP000561077"/>
    </source>
</evidence>
<gene>
    <name evidence="4" type="ORF">HLH25_14590</name>
    <name evidence="3" type="ORF">HLH26_14565</name>
</gene>
<name>A0A7W4INC7_9PROT</name>
<protein>
    <submittedName>
        <fullName evidence="3">Transposase</fullName>
    </submittedName>
</protein>
<dbReference type="EMBL" id="JABEQN010000019">
    <property type="protein sequence ID" value="MBB2194838.1"/>
    <property type="molecule type" value="Genomic_DNA"/>
</dbReference>
<accession>A0A7W4INC7</accession>
<dbReference type="PANTHER" id="PTHR46637:SF1">
    <property type="entry name" value="BLL5188 PROTEIN"/>
    <property type="match status" value="1"/>
</dbReference>
<dbReference type="AlphaFoldDB" id="A0A7W4INC7"/>
<sequence length="234" mass="26553">MDMRQLVGRNFARLRRERGLTQQQVEERSGFSQQYLSDLERGMRNPSIISLYEIAKALDASPLDLLQGAPAPRSRRVPAAPGTPEPQQPQRPVEVETPINRGSIGIDDPADTSPDRLFVLGDAQWERMRSRLERWKPSATTGRKGENCRLFVEAVLWIVRTGRPWRALPATFGNWNSIYRRYQDWAKTGTFAVMLDDISGDDDAPVEMRDDMIVWKKTTPAAPTARPIPGRLRA</sequence>
<dbReference type="EMBL" id="JABEQO010000019">
    <property type="protein sequence ID" value="MBB2165737.1"/>
    <property type="molecule type" value="Genomic_DNA"/>
</dbReference>
<dbReference type="Proteomes" id="UP000561077">
    <property type="component" value="Unassembled WGS sequence"/>
</dbReference>
<dbReference type="PROSITE" id="PS50943">
    <property type="entry name" value="HTH_CROC1"/>
    <property type="match status" value="1"/>
</dbReference>
<dbReference type="Gene3D" id="1.10.260.40">
    <property type="entry name" value="lambda repressor-like DNA-binding domains"/>
    <property type="match status" value="1"/>
</dbReference>
<evidence type="ECO:0000259" key="2">
    <source>
        <dbReference type="PROSITE" id="PS50943"/>
    </source>
</evidence>
<dbReference type="InterPro" id="IPR001387">
    <property type="entry name" value="Cro/C1-type_HTH"/>
</dbReference>
<dbReference type="InterPro" id="IPR010982">
    <property type="entry name" value="Lambda_DNA-bd_dom_sf"/>
</dbReference>
<dbReference type="InterPro" id="IPR025161">
    <property type="entry name" value="IS402-like_dom"/>
</dbReference>
<evidence type="ECO:0000313" key="4">
    <source>
        <dbReference type="EMBL" id="MBB2194838.1"/>
    </source>
</evidence>
<dbReference type="InterPro" id="IPR052909">
    <property type="entry name" value="Transposase_6_like"/>
</dbReference>
<evidence type="ECO:0000256" key="1">
    <source>
        <dbReference type="SAM" id="MobiDB-lite"/>
    </source>
</evidence>
<reference evidence="5 6" key="1">
    <citation type="submission" date="2020-04" db="EMBL/GenBank/DDBJ databases">
        <title>Description of novel Gluconacetobacter.</title>
        <authorList>
            <person name="Sombolestani A."/>
        </authorList>
    </citation>
    <scope>NUCLEOTIDE SEQUENCE [LARGE SCALE GENOMIC DNA]</scope>
    <source>
        <strain evidence="4 5">LMG 1728</strain>
        <strain evidence="3 6">LMG 1731</strain>
    </source>
</reference>
<dbReference type="PANTHER" id="PTHR46637">
    <property type="entry name" value="TIS1421-TRANSPOSASE PROTEIN A"/>
    <property type="match status" value="1"/>
</dbReference>
<feature type="domain" description="HTH cro/C1-type" evidence="2">
    <location>
        <begin position="11"/>
        <end position="65"/>
    </location>
</feature>
<evidence type="ECO:0000313" key="3">
    <source>
        <dbReference type="EMBL" id="MBB2165737.1"/>
    </source>
</evidence>
<proteinExistence type="predicted"/>
<dbReference type="Pfam" id="PF01381">
    <property type="entry name" value="HTH_3"/>
    <property type="match status" value="1"/>
</dbReference>
<dbReference type="SUPFAM" id="SSF47413">
    <property type="entry name" value="lambda repressor-like DNA-binding domains"/>
    <property type="match status" value="1"/>
</dbReference>
<dbReference type="SMART" id="SM00530">
    <property type="entry name" value="HTH_XRE"/>
    <property type="match status" value="1"/>
</dbReference>
<feature type="region of interest" description="Disordered" evidence="1">
    <location>
        <begin position="65"/>
        <end position="93"/>
    </location>
</feature>
<dbReference type="Pfam" id="PF13340">
    <property type="entry name" value="DUF4096"/>
    <property type="match status" value="1"/>
</dbReference>
<dbReference type="RefSeq" id="WP_182974756.1">
    <property type="nucleotide sequence ID" value="NZ_JABEQN010000019.1"/>
</dbReference>